<dbReference type="SUPFAM" id="SSF50729">
    <property type="entry name" value="PH domain-like"/>
    <property type="match status" value="1"/>
</dbReference>
<dbReference type="InterPro" id="IPR019749">
    <property type="entry name" value="Band_41_domain"/>
</dbReference>
<dbReference type="Gene3D" id="1.20.80.10">
    <property type="match status" value="1"/>
</dbReference>
<keyword evidence="4" id="KW-1185">Reference proteome</keyword>
<dbReference type="EMBL" id="LWCA01000518">
    <property type="protein sequence ID" value="OAF68075.1"/>
    <property type="molecule type" value="Genomic_DNA"/>
</dbReference>
<organism evidence="3 4">
    <name type="scientific">Intoshia linei</name>
    <dbReference type="NCBI Taxonomy" id="1819745"/>
    <lineage>
        <taxon>Eukaryota</taxon>
        <taxon>Metazoa</taxon>
        <taxon>Spiralia</taxon>
        <taxon>Lophotrochozoa</taxon>
        <taxon>Mesozoa</taxon>
        <taxon>Orthonectida</taxon>
        <taxon>Rhopaluridae</taxon>
        <taxon>Intoshia</taxon>
    </lineage>
</organism>
<accession>A0A177B1E3</accession>
<dbReference type="PANTHER" id="PTHR23280:SF21">
    <property type="entry name" value="PROTEIN 4.1 HOMOLOG"/>
    <property type="match status" value="1"/>
</dbReference>
<dbReference type="InterPro" id="IPR035963">
    <property type="entry name" value="FERM_2"/>
</dbReference>
<dbReference type="Pfam" id="PF09379">
    <property type="entry name" value="FERM_N"/>
    <property type="match status" value="1"/>
</dbReference>
<comment type="caution">
    <text evidence="3">The sequence shown here is derived from an EMBL/GenBank/DDBJ whole genome shotgun (WGS) entry which is preliminary data.</text>
</comment>
<evidence type="ECO:0000313" key="4">
    <source>
        <dbReference type="Proteomes" id="UP000078046"/>
    </source>
</evidence>
<feature type="region of interest" description="Disordered" evidence="1">
    <location>
        <begin position="448"/>
        <end position="467"/>
    </location>
</feature>
<dbReference type="PRINTS" id="PR00935">
    <property type="entry name" value="BAND41"/>
</dbReference>
<dbReference type="Gene3D" id="3.10.20.90">
    <property type="entry name" value="Phosphatidylinositol 3-kinase Catalytic Subunit, Chain A, domain 1"/>
    <property type="match status" value="1"/>
</dbReference>
<dbReference type="SUPFAM" id="SSF54236">
    <property type="entry name" value="Ubiquitin-like"/>
    <property type="match status" value="1"/>
</dbReference>
<dbReference type="SUPFAM" id="SSF47031">
    <property type="entry name" value="Second domain of FERM"/>
    <property type="match status" value="1"/>
</dbReference>
<dbReference type="GO" id="GO:0031032">
    <property type="term" value="P:actomyosin structure organization"/>
    <property type="evidence" value="ECO:0007669"/>
    <property type="project" value="TreeGrafter"/>
</dbReference>
<dbReference type="InterPro" id="IPR029071">
    <property type="entry name" value="Ubiquitin-like_domsf"/>
</dbReference>
<name>A0A177B1E3_9BILA</name>
<dbReference type="Pfam" id="PF09380">
    <property type="entry name" value="FERM_C"/>
    <property type="match status" value="1"/>
</dbReference>
<protein>
    <recommendedName>
        <fullName evidence="2">FERM domain-containing protein</fullName>
    </recommendedName>
</protein>
<dbReference type="InterPro" id="IPR011993">
    <property type="entry name" value="PH-like_dom_sf"/>
</dbReference>
<dbReference type="SMART" id="SM00295">
    <property type="entry name" value="B41"/>
    <property type="match status" value="1"/>
</dbReference>
<dbReference type="InterPro" id="IPR014352">
    <property type="entry name" value="FERM/acyl-CoA-bd_prot_sf"/>
</dbReference>
<dbReference type="InterPro" id="IPR019748">
    <property type="entry name" value="FERM_central"/>
</dbReference>
<dbReference type="InterPro" id="IPR018980">
    <property type="entry name" value="FERM_PH-like_C"/>
</dbReference>
<dbReference type="InterPro" id="IPR000299">
    <property type="entry name" value="FERM_domain"/>
</dbReference>
<gene>
    <name evidence="3" type="ORF">A3Q56_04192</name>
</gene>
<dbReference type="FunFam" id="1.20.80.10:FF:000003">
    <property type="entry name" value="Tyrosine-protein phosphatase non-receptor type 4"/>
    <property type="match status" value="1"/>
</dbReference>
<dbReference type="AlphaFoldDB" id="A0A177B1E3"/>
<feature type="domain" description="FERM" evidence="2">
    <location>
        <begin position="44"/>
        <end position="327"/>
    </location>
</feature>
<evidence type="ECO:0000256" key="1">
    <source>
        <dbReference type="SAM" id="MobiDB-lite"/>
    </source>
</evidence>
<dbReference type="SMART" id="SM01196">
    <property type="entry name" value="FERM_C"/>
    <property type="match status" value="1"/>
</dbReference>
<evidence type="ECO:0000313" key="3">
    <source>
        <dbReference type="EMBL" id="OAF68075.1"/>
    </source>
</evidence>
<proteinExistence type="predicted"/>
<dbReference type="PROSITE" id="PS50057">
    <property type="entry name" value="FERM_3"/>
    <property type="match status" value="1"/>
</dbReference>
<dbReference type="Pfam" id="PF00373">
    <property type="entry name" value="FERM_M"/>
    <property type="match status" value="1"/>
</dbReference>
<dbReference type="OrthoDB" id="6235974at2759"/>
<dbReference type="GO" id="GO:0005856">
    <property type="term" value="C:cytoskeleton"/>
    <property type="evidence" value="ECO:0007669"/>
    <property type="project" value="TreeGrafter"/>
</dbReference>
<dbReference type="InterPro" id="IPR018979">
    <property type="entry name" value="FERM_N"/>
</dbReference>
<dbReference type="CDD" id="cd14473">
    <property type="entry name" value="FERM_B-lobe"/>
    <property type="match status" value="1"/>
</dbReference>
<dbReference type="Proteomes" id="UP000078046">
    <property type="component" value="Unassembled WGS sequence"/>
</dbReference>
<sequence>MISKKLSKLIPKFFKSGLKRKDQENGKILKPYHEKLNDKNISNLYFKISLLDASVITASFQTTHRGCDLFEHVCSYLNLNERQYFGLKIPQLDDIGSIWVDMDKTISNNFKDIKDEPIHLIFCVRFYISDPCTLKEEITRYMFYLQIKSDILNGTTDIEYYSSTELASYVLQSELGDFDVDEHTLGYVSEFRFIANQNIKFERRVAYLHKKLTGFQPSYVENRYLDKAKWLETYGVTLFIAKKTEHFVLYIGISPHAIVVYKDKEKVTRYLWSRISKISRKKKFLLIKAKDNKSFDHIYSFEICSKDICRFIYKRCLEHFSFYKQYAANNSVNRLKKLRNNSVMNISNMSAISTFTCNGDEPIVKRTPSKRHERRLSTVNQCNVTNINTTLINKQTDGFIREHKQDDDNDSIESPISVKSMPYSSKNFLKSHPRNSLISLNKSTYNSQYLHGRNRPDYDNSISDTESHRKRMRKAIKPPAEFAQHFRYVDSNDATEDVQFTEVTINDDEKVRKMYKHAINKYRNKINSNHYKSYTAQHQDQSKIYYPKPINATSHNISTKYQMRKSSQIRYDQNTSAFVPVDGNSSTNTSRVNDTFLPTNVVFPRKLNKNVCFINLIISNIRPLDLSKHIQSAFNPNIKSSELVTDI</sequence>
<dbReference type="Gene3D" id="2.30.29.30">
    <property type="entry name" value="Pleckstrin-homology domain (PH domain)/Phosphotyrosine-binding domain (PTB)"/>
    <property type="match status" value="1"/>
</dbReference>
<reference evidence="3 4" key="1">
    <citation type="submission" date="2016-04" db="EMBL/GenBank/DDBJ databases">
        <title>The genome of Intoshia linei affirms orthonectids as highly simplified spiralians.</title>
        <authorList>
            <person name="Mikhailov K.V."/>
            <person name="Slusarev G.S."/>
            <person name="Nikitin M.A."/>
            <person name="Logacheva M.D."/>
            <person name="Penin A."/>
            <person name="Aleoshin V."/>
            <person name="Panchin Y.V."/>
        </authorList>
    </citation>
    <scope>NUCLEOTIDE SEQUENCE [LARGE SCALE GENOMIC DNA]</scope>
    <source>
        <strain evidence="3">Intl2013</strain>
        <tissue evidence="3">Whole animal</tissue>
    </source>
</reference>
<dbReference type="PANTHER" id="PTHR23280">
    <property type="entry name" value="4.1 G PROTEIN"/>
    <property type="match status" value="1"/>
</dbReference>
<evidence type="ECO:0000259" key="2">
    <source>
        <dbReference type="PROSITE" id="PS50057"/>
    </source>
</evidence>